<proteinExistence type="predicted"/>
<name>A0A6B0SX95_9EURY</name>
<reference evidence="4 5" key="1">
    <citation type="submission" date="2019-12" db="EMBL/GenBank/DDBJ databases">
        <title>Isolation and characterization of three novel carbon monoxide-oxidizing members of Halobacteria from salione crusts and soils.</title>
        <authorList>
            <person name="Myers M.R."/>
            <person name="King G.M."/>
        </authorList>
    </citation>
    <scope>NUCLEOTIDE SEQUENCE [LARGE SCALE GENOMIC DNA]</scope>
    <source>
        <strain evidence="4 5">WSH3</strain>
    </source>
</reference>
<keyword evidence="5" id="KW-1185">Reference proteome</keyword>
<sequence length="219" mass="24100">MPEARLQITLPEAVWIGQLSRQYPDGRFRILAALSDGDSGVGLAEIYSAEISSLLADMRAAEDIREVEVLNDPGDRALVQFETEQPLLLLAARDSGVPLEMPVELEDGTLTWEVTAPSDRLSELGTQLRALGLSFSIDYIQQEVGDDQLLTDAQEQIIETAISEGYYDTPRTCSLTELAESVDRAKSTVSETLHRAESKIITEFVSEPDDEESDLAVLQ</sequence>
<feature type="domain" description="HTH bat-type" evidence="3">
    <location>
        <begin position="150"/>
        <end position="202"/>
    </location>
</feature>
<dbReference type="EMBL" id="WUUT01000001">
    <property type="protein sequence ID" value="MXR50328.1"/>
    <property type="molecule type" value="Genomic_DNA"/>
</dbReference>
<keyword evidence="2" id="KW-0804">Transcription</keyword>
<dbReference type="AlphaFoldDB" id="A0A6B0SX95"/>
<evidence type="ECO:0000313" key="5">
    <source>
        <dbReference type="Proteomes" id="UP000466535"/>
    </source>
</evidence>
<comment type="caution">
    <text evidence="4">The sequence shown here is derived from an EMBL/GenBank/DDBJ whole genome shotgun (WGS) entry which is preliminary data.</text>
</comment>
<dbReference type="OrthoDB" id="51502at2157"/>
<dbReference type="Proteomes" id="UP000466535">
    <property type="component" value="Unassembled WGS sequence"/>
</dbReference>
<protein>
    <submittedName>
        <fullName evidence="4">Helix-turn-helix domain-containing protein</fullName>
    </submittedName>
</protein>
<evidence type="ECO:0000256" key="1">
    <source>
        <dbReference type="ARBA" id="ARBA00023015"/>
    </source>
</evidence>
<evidence type="ECO:0000256" key="2">
    <source>
        <dbReference type="ARBA" id="ARBA00023163"/>
    </source>
</evidence>
<keyword evidence="1" id="KW-0805">Transcription regulation</keyword>
<organism evidence="4 5">
    <name type="scientific">Halovenus carboxidivorans</name>
    <dbReference type="NCBI Taxonomy" id="2692199"/>
    <lineage>
        <taxon>Archaea</taxon>
        <taxon>Methanobacteriati</taxon>
        <taxon>Methanobacteriota</taxon>
        <taxon>Stenosarchaea group</taxon>
        <taxon>Halobacteria</taxon>
        <taxon>Halobacteriales</taxon>
        <taxon>Haloarculaceae</taxon>
        <taxon>Halovenus</taxon>
    </lineage>
</organism>
<dbReference type="PANTHER" id="PTHR34236">
    <property type="entry name" value="DIMETHYL SULFOXIDE REDUCTASE TRANSCRIPTIONAL ACTIVATOR"/>
    <property type="match status" value="1"/>
</dbReference>
<gene>
    <name evidence="4" type="ORF">GRX03_01720</name>
</gene>
<accession>A0A6B0SX95</accession>
<dbReference type="Pfam" id="PF04967">
    <property type="entry name" value="HTH_10"/>
    <property type="match status" value="1"/>
</dbReference>
<evidence type="ECO:0000259" key="3">
    <source>
        <dbReference type="Pfam" id="PF04967"/>
    </source>
</evidence>
<evidence type="ECO:0000313" key="4">
    <source>
        <dbReference type="EMBL" id="MXR50328.1"/>
    </source>
</evidence>
<dbReference type="PANTHER" id="PTHR34236:SF1">
    <property type="entry name" value="DIMETHYL SULFOXIDE REDUCTASE TRANSCRIPTIONAL ACTIVATOR"/>
    <property type="match status" value="1"/>
</dbReference>
<dbReference type="InterPro" id="IPR007050">
    <property type="entry name" value="HTH_bacterioopsin"/>
</dbReference>
<dbReference type="RefSeq" id="WP_159762469.1">
    <property type="nucleotide sequence ID" value="NZ_WUUT01000001.1"/>
</dbReference>